<dbReference type="Pfam" id="PF03140">
    <property type="entry name" value="DUF247"/>
    <property type="match status" value="1"/>
</dbReference>
<sequence length="272" mass="31766">MVVSYMLEILRAWDPDHSSSASHLDYSEDDPIFSRRGKFYMMKPVWKDACLLLENQLPLLLLEELVKYYIRWLLVKFLLLKQPIYIDNYGECLHILDMYMRSLVKEKDHSTRRPQPSQPIAQQRWNTHTEVLWSTEKAEDSHNRHPQSQTPHRVFDVADRSIPLKSFSWCVRKLQAAGISFKASKTCAIKDISFHNGVLSLPPVAIDRLTKPLFLNLMAYERCHLGAGKQVTNYVSLFMSLITTSKDLRILADKRILFQFLDDHESLEVCRL</sequence>
<reference evidence="1 2" key="1">
    <citation type="journal article" date="2017" name="Mol. Plant">
        <title>The Genome of Medicinal Plant Macleaya cordata Provides New Insights into Benzylisoquinoline Alkaloids Metabolism.</title>
        <authorList>
            <person name="Liu X."/>
            <person name="Liu Y."/>
            <person name="Huang P."/>
            <person name="Ma Y."/>
            <person name="Qing Z."/>
            <person name="Tang Q."/>
            <person name="Cao H."/>
            <person name="Cheng P."/>
            <person name="Zheng Y."/>
            <person name="Yuan Z."/>
            <person name="Zhou Y."/>
            <person name="Liu J."/>
            <person name="Tang Z."/>
            <person name="Zhuo Y."/>
            <person name="Zhang Y."/>
            <person name="Yu L."/>
            <person name="Huang J."/>
            <person name="Yang P."/>
            <person name="Peng Q."/>
            <person name="Zhang J."/>
            <person name="Jiang W."/>
            <person name="Zhang Z."/>
            <person name="Lin K."/>
            <person name="Ro D.K."/>
            <person name="Chen X."/>
            <person name="Xiong X."/>
            <person name="Shang Y."/>
            <person name="Huang S."/>
            <person name="Zeng J."/>
        </authorList>
    </citation>
    <scope>NUCLEOTIDE SEQUENCE [LARGE SCALE GENOMIC DNA]</scope>
    <source>
        <strain evidence="2">cv. BLH2017</strain>
        <tissue evidence="1">Root</tissue>
    </source>
</reference>
<comment type="caution">
    <text evidence="1">The sequence shown here is derived from an EMBL/GenBank/DDBJ whole genome shotgun (WGS) entry which is preliminary data.</text>
</comment>
<evidence type="ECO:0000313" key="2">
    <source>
        <dbReference type="Proteomes" id="UP000195402"/>
    </source>
</evidence>
<dbReference type="InParanoid" id="A0A200QQB3"/>
<name>A0A200QQB3_MACCD</name>
<accession>A0A200QQB3</accession>
<keyword evidence="2" id="KW-1185">Reference proteome</keyword>
<protein>
    <submittedName>
        <fullName evidence="1">Uncharacterized protein</fullName>
    </submittedName>
</protein>
<dbReference type="OrthoDB" id="1849062at2759"/>
<organism evidence="1 2">
    <name type="scientific">Macleaya cordata</name>
    <name type="common">Five-seeded plume-poppy</name>
    <name type="synonym">Bocconia cordata</name>
    <dbReference type="NCBI Taxonomy" id="56857"/>
    <lineage>
        <taxon>Eukaryota</taxon>
        <taxon>Viridiplantae</taxon>
        <taxon>Streptophyta</taxon>
        <taxon>Embryophyta</taxon>
        <taxon>Tracheophyta</taxon>
        <taxon>Spermatophyta</taxon>
        <taxon>Magnoliopsida</taxon>
        <taxon>Ranunculales</taxon>
        <taxon>Papaveraceae</taxon>
        <taxon>Papaveroideae</taxon>
        <taxon>Macleaya</taxon>
    </lineage>
</organism>
<dbReference type="PANTHER" id="PTHR31549:SF80">
    <property type="entry name" value="OS12G0481000 PROTEIN"/>
    <property type="match status" value="1"/>
</dbReference>
<gene>
    <name evidence="1" type="ORF">BVC80_9015g60</name>
</gene>
<evidence type="ECO:0000313" key="1">
    <source>
        <dbReference type="EMBL" id="OVA12648.1"/>
    </source>
</evidence>
<dbReference type="AlphaFoldDB" id="A0A200QQB3"/>
<dbReference type="InterPro" id="IPR004158">
    <property type="entry name" value="DUF247_pln"/>
</dbReference>
<proteinExistence type="predicted"/>
<dbReference type="PANTHER" id="PTHR31549">
    <property type="entry name" value="PROTEIN, PUTATIVE (DUF247)-RELATED-RELATED"/>
    <property type="match status" value="1"/>
</dbReference>
<dbReference type="EMBL" id="MVGT01001373">
    <property type="protein sequence ID" value="OVA12648.1"/>
    <property type="molecule type" value="Genomic_DNA"/>
</dbReference>
<dbReference type="Proteomes" id="UP000195402">
    <property type="component" value="Unassembled WGS sequence"/>
</dbReference>
<dbReference type="STRING" id="56857.A0A200QQB3"/>